<feature type="coiled-coil region" evidence="1">
    <location>
        <begin position="45"/>
        <end position="79"/>
    </location>
</feature>
<name>L1IXC2_GUITC</name>
<feature type="coiled-coil region" evidence="1">
    <location>
        <begin position="541"/>
        <end position="568"/>
    </location>
</feature>
<protein>
    <submittedName>
        <fullName evidence="2 3">Uncharacterized protein</fullName>
    </submittedName>
</protein>
<dbReference type="HOGENOM" id="CLU_231804_0_0_1"/>
<dbReference type="KEGG" id="gtt:GUITHDRAFT_113126"/>
<reference evidence="4" key="2">
    <citation type="submission" date="2012-11" db="EMBL/GenBank/DDBJ databases">
        <authorList>
            <person name="Kuo A."/>
            <person name="Curtis B.A."/>
            <person name="Tanifuji G."/>
            <person name="Burki F."/>
            <person name="Gruber A."/>
            <person name="Irimia M."/>
            <person name="Maruyama S."/>
            <person name="Arias M.C."/>
            <person name="Ball S.G."/>
            <person name="Gile G.H."/>
            <person name="Hirakawa Y."/>
            <person name="Hopkins J.F."/>
            <person name="Rensing S.A."/>
            <person name="Schmutz J."/>
            <person name="Symeonidi A."/>
            <person name="Elias M."/>
            <person name="Eveleigh R.J."/>
            <person name="Herman E.K."/>
            <person name="Klute M.J."/>
            <person name="Nakayama T."/>
            <person name="Obornik M."/>
            <person name="Reyes-Prieto A."/>
            <person name="Armbrust E.V."/>
            <person name="Aves S.J."/>
            <person name="Beiko R.G."/>
            <person name="Coutinho P."/>
            <person name="Dacks J.B."/>
            <person name="Durnford D.G."/>
            <person name="Fast N.M."/>
            <person name="Green B.R."/>
            <person name="Grisdale C."/>
            <person name="Hempe F."/>
            <person name="Henrissat B."/>
            <person name="Hoppner M.P."/>
            <person name="Ishida K.-I."/>
            <person name="Kim E."/>
            <person name="Koreny L."/>
            <person name="Kroth P.G."/>
            <person name="Liu Y."/>
            <person name="Malik S.-B."/>
            <person name="Maier U.G."/>
            <person name="McRose D."/>
            <person name="Mock T."/>
            <person name="Neilson J.A."/>
            <person name="Onodera N.T."/>
            <person name="Poole A.M."/>
            <person name="Pritham E.J."/>
            <person name="Richards T.A."/>
            <person name="Rocap G."/>
            <person name="Roy S.W."/>
            <person name="Sarai C."/>
            <person name="Schaack S."/>
            <person name="Shirato S."/>
            <person name="Slamovits C.H."/>
            <person name="Spencer D.F."/>
            <person name="Suzuki S."/>
            <person name="Worden A.Z."/>
            <person name="Zauner S."/>
            <person name="Barry K."/>
            <person name="Bell C."/>
            <person name="Bharti A.K."/>
            <person name="Crow J.A."/>
            <person name="Grimwood J."/>
            <person name="Kramer R."/>
            <person name="Lindquist E."/>
            <person name="Lucas S."/>
            <person name="Salamov A."/>
            <person name="McFadden G.I."/>
            <person name="Lane C.E."/>
            <person name="Keeling P.J."/>
            <person name="Gray M.W."/>
            <person name="Grigoriev I.V."/>
            <person name="Archibald J.M."/>
        </authorList>
    </citation>
    <scope>NUCLEOTIDE SEQUENCE</scope>
    <source>
        <strain evidence="4">CCMP2712</strain>
    </source>
</reference>
<accession>L1IXC2</accession>
<dbReference type="EnsemblProtists" id="EKX40866">
    <property type="protein sequence ID" value="EKX40866"/>
    <property type="gene ID" value="GUITHDRAFT_113126"/>
</dbReference>
<dbReference type="OMA" id="FERISTH"/>
<evidence type="ECO:0000313" key="2">
    <source>
        <dbReference type="EMBL" id="EKX40866.1"/>
    </source>
</evidence>
<proteinExistence type="predicted"/>
<dbReference type="Proteomes" id="UP000011087">
    <property type="component" value="Unassembled WGS sequence"/>
</dbReference>
<organism evidence="2">
    <name type="scientific">Guillardia theta (strain CCMP2712)</name>
    <name type="common">Cryptophyte</name>
    <dbReference type="NCBI Taxonomy" id="905079"/>
    <lineage>
        <taxon>Eukaryota</taxon>
        <taxon>Cryptophyceae</taxon>
        <taxon>Pyrenomonadales</taxon>
        <taxon>Geminigeraceae</taxon>
        <taxon>Guillardia</taxon>
    </lineage>
</organism>
<feature type="coiled-coil region" evidence="1">
    <location>
        <begin position="1227"/>
        <end position="1296"/>
    </location>
</feature>
<feature type="coiled-coil region" evidence="1">
    <location>
        <begin position="104"/>
        <end position="205"/>
    </location>
</feature>
<feature type="coiled-coil region" evidence="1">
    <location>
        <begin position="231"/>
        <end position="332"/>
    </location>
</feature>
<feature type="coiled-coil region" evidence="1">
    <location>
        <begin position="1840"/>
        <end position="1867"/>
    </location>
</feature>
<reference evidence="3" key="3">
    <citation type="submission" date="2015-06" db="UniProtKB">
        <authorList>
            <consortium name="EnsemblProtists"/>
        </authorList>
    </citation>
    <scope>IDENTIFICATION</scope>
</reference>
<dbReference type="PANTHER" id="PTHR23159:SF60">
    <property type="entry name" value="SPINDLE ASSEMBLY ABNORMAL PROTEIN 4"/>
    <property type="match status" value="1"/>
</dbReference>
<feature type="coiled-coil region" evidence="1">
    <location>
        <begin position="1322"/>
        <end position="1380"/>
    </location>
</feature>
<feature type="coiled-coil region" evidence="1">
    <location>
        <begin position="601"/>
        <end position="702"/>
    </location>
</feature>
<gene>
    <name evidence="2" type="ORF">GUITHDRAFT_113126</name>
</gene>
<dbReference type="EMBL" id="JH993028">
    <property type="protein sequence ID" value="EKX40866.1"/>
    <property type="molecule type" value="Genomic_DNA"/>
</dbReference>
<evidence type="ECO:0000256" key="1">
    <source>
        <dbReference type="SAM" id="Coils"/>
    </source>
</evidence>
<dbReference type="GeneID" id="17297496"/>
<keyword evidence="4" id="KW-1185">Reference proteome</keyword>
<dbReference type="PANTHER" id="PTHR23159">
    <property type="entry name" value="CENTROSOMAL PROTEIN 2"/>
    <property type="match status" value="1"/>
</dbReference>
<reference evidence="2 4" key="1">
    <citation type="journal article" date="2012" name="Nature">
        <title>Algal genomes reveal evolutionary mosaicism and the fate of nucleomorphs.</title>
        <authorList>
            <consortium name="DOE Joint Genome Institute"/>
            <person name="Curtis B.A."/>
            <person name="Tanifuji G."/>
            <person name="Burki F."/>
            <person name="Gruber A."/>
            <person name="Irimia M."/>
            <person name="Maruyama S."/>
            <person name="Arias M.C."/>
            <person name="Ball S.G."/>
            <person name="Gile G.H."/>
            <person name="Hirakawa Y."/>
            <person name="Hopkins J.F."/>
            <person name="Kuo A."/>
            <person name="Rensing S.A."/>
            <person name="Schmutz J."/>
            <person name="Symeonidi A."/>
            <person name="Elias M."/>
            <person name="Eveleigh R.J."/>
            <person name="Herman E.K."/>
            <person name="Klute M.J."/>
            <person name="Nakayama T."/>
            <person name="Obornik M."/>
            <person name="Reyes-Prieto A."/>
            <person name="Armbrust E.V."/>
            <person name="Aves S.J."/>
            <person name="Beiko R.G."/>
            <person name="Coutinho P."/>
            <person name="Dacks J.B."/>
            <person name="Durnford D.G."/>
            <person name="Fast N.M."/>
            <person name="Green B.R."/>
            <person name="Grisdale C.J."/>
            <person name="Hempel F."/>
            <person name="Henrissat B."/>
            <person name="Hoppner M.P."/>
            <person name="Ishida K."/>
            <person name="Kim E."/>
            <person name="Koreny L."/>
            <person name="Kroth P.G."/>
            <person name="Liu Y."/>
            <person name="Malik S.B."/>
            <person name="Maier U.G."/>
            <person name="McRose D."/>
            <person name="Mock T."/>
            <person name="Neilson J.A."/>
            <person name="Onodera N.T."/>
            <person name="Poole A.M."/>
            <person name="Pritham E.J."/>
            <person name="Richards T.A."/>
            <person name="Rocap G."/>
            <person name="Roy S.W."/>
            <person name="Sarai C."/>
            <person name="Schaack S."/>
            <person name="Shirato S."/>
            <person name="Slamovits C.H."/>
            <person name="Spencer D.F."/>
            <person name="Suzuki S."/>
            <person name="Worden A.Z."/>
            <person name="Zauner S."/>
            <person name="Barry K."/>
            <person name="Bell C."/>
            <person name="Bharti A.K."/>
            <person name="Crow J.A."/>
            <person name="Grimwood J."/>
            <person name="Kramer R."/>
            <person name="Lindquist E."/>
            <person name="Lucas S."/>
            <person name="Salamov A."/>
            <person name="McFadden G.I."/>
            <person name="Lane C.E."/>
            <person name="Keeling P.J."/>
            <person name="Gray M.W."/>
            <person name="Grigoriev I.V."/>
            <person name="Archibald J.M."/>
        </authorList>
    </citation>
    <scope>NUCLEOTIDE SEQUENCE</scope>
    <source>
        <strain evidence="2 4">CCMP2712</strain>
    </source>
</reference>
<dbReference type="PaxDb" id="55529-EKX40866"/>
<sequence>MVAETTNRLLIDGLRNLEGNISKLLNIAPSQRTLAETICYIEQSQACQRAELEAERDRVRELELEVRRVSSQASQADQQVTHMAAAAAGAQQLLAELAAVARASEEVRGDLDAAGEEMRRVEEELGRLGRTVDATESSLAQGTEGILLTVEREKARRQEVEALLASAEQSQACQRAELEAERDRVRELELEVRRVSSQASQADQQVTHMAAAAAAGAQQLLAELAAVARASEEVRGDLDAAGEEMRRVEEELGRLGRTVDATESSLAQGTEGILLTVEREKARRQEVEALLASAEQSQACQRAELEAERDRVRELELEVRRVSSQASQADQQVTHMAAAAASGAQQLLAELAAVARASEEVRGGLDAAGEEMRRVEEELGRLGRTVDATESSLAQGTEGILLTVEREKARRRDVEFVLCHYVENFSSQSMDLECCLKELFDNQDQVHLFSVREVEFLSLLGNWDIQIESVEGTINQIVSDLDKLLVNLNASFIIGIADTNRILLCLNAAQIQIQHEKNSFTSEKARRQEVEALLASAEQSQACQRAELEAERDRVRELELEVRRVSSQACQADQQVTHMAAAAASGAQQLLAELAAVARASEEVRGDLDAAGEEMRRVEEELGRLGRTVDATESSLAQGTEGILLTVEREKARRQEVEALLASAEQSQACQRAELEAERDRVRELELEVRRVSSQASQADQQVTDMAAAAASGAQQLLAELAAVARASEEVRGDLDAAGEEMRRVEEELGRLGRTVDATESCIADLEAGRQQLVEYERLMERHTSQCAIAAVHVENCLSQISHCAATQVDLEEYAEYLKQAVEDERSKALSSRTLAEELAKENSRFQEVFLMNQNERMNVMELIQRLTEELLTTDDVYHSVTHDVSSELDALFKECQIYRNAYTSSQSALVNHQGFLAALEEKRSQFRRIQWVNLVLRFLLRKREWRRYPRISPEFCHEYVSLANKCTFFETRIQSLEFTLKHSEHHSITLSMDVDQYRFFTRQIVTEVMYLKREIHSVLENLEQEEGSKQNDMLNFLFSVEQVFTGSIGQIHLFCPEEIEHQVLDQEAFPYSKSFPGLYKDILKWVKIYEGYILSLKTSKDTLNQQLEMISRKCLSQETEIFNCLLLIEKGEKKTEELGIKQQIVRDEIELLLHEVTTVMKELRSLNEILITNNFKINFLQEDCKQKTKDYRAILFEFNTMMAYTKQCSKSIENSEGITMKLSKSIQSSEETMKEMTKSLERERARRQEVEALLASAEQSQACQRAELEAERDRVRELELEVRRVSSQASQADQQVTHMAAAAAAGAQQLLAELAAVARASEEVRGDLDAAGEEMRRVEEELGRLGRTVDATESCIADLEAGRQQLVEYERLMERHTSQCAIAAVHVENCLSQISHCAATQVDLEEYAEHLKQKVAHLSFDVIKLEADLNGSFTKSEVQEETIHLFEQNLAMASVLSTRLINDLSALMTEVSDCTMETSGMIEEIYQNSRLLSVAHSTSEASYCSQKKLNDELMAERETWATQDRQSKSAISLLESYCDKMQLTMSDLCLLFYQTRCGFQQEKENYVLSTIEPVVYIASILDETLMEIPYILLEDEEKTRMIHDLQGQVIALTDKLRWTEERCSSSVTTAKADFAVKELWKGAQIATLIRELGDRGMEVERLSKDYEGSKAELQRQKVLQMRGISLLKDFILNTTSDLLQFQKITDSLHEDILLGCFGLLDSSTDTMCIVSKQMKQKNLQVATMCNMILHECSNILGIYQDILTDLHQEHQEAIQNHDLKSRIELERHKRSQLSWKWMFSVLFRKRLYGEVRHFMIKRLKASSKLYRMKQDHGRLSYSLNQEQILKQAAETELEYYQDQYERLRDCKNSESLRMQTSIVRFLDEVMELKEMCNIIETVVQDYPCNDTDLTIAPQARYLVLSQSSNQDSRVLQELFLRNKFFNFKLNRMERAHVLASIRLCFYAWGIFCKTSKNRSIIEEYVYKGLLFTYFSKMKTFCWLLPRVQEQNLARPTVWNDTGPVKDDLRPFFDVWKLQLSSFSAVQVSNSPSRAAGFLIRRAESCYARMRTSDAIDDLIEDIEKICKAQELREAEAGAREEGEEGFLLRSRLQYSSDCETNDSLSVAGELYAPASPSVHLSFRKESSSAR</sequence>
<dbReference type="RefSeq" id="XP_005827846.1">
    <property type="nucleotide sequence ID" value="XM_005827789.1"/>
</dbReference>
<keyword evidence="1" id="KW-0175">Coiled coil</keyword>
<evidence type="ECO:0000313" key="3">
    <source>
        <dbReference type="EnsemblProtists" id="EKX40866"/>
    </source>
</evidence>
<feature type="coiled-coil region" evidence="1">
    <location>
        <begin position="728"/>
        <end position="786"/>
    </location>
</feature>
<evidence type="ECO:0000313" key="4">
    <source>
        <dbReference type="Proteomes" id="UP000011087"/>
    </source>
</evidence>